<organism evidence="15 16">
    <name type="scientific">Amaricoccus macauensis</name>
    <dbReference type="NCBI Taxonomy" id="57001"/>
    <lineage>
        <taxon>Bacteria</taxon>
        <taxon>Pseudomonadati</taxon>
        <taxon>Pseudomonadota</taxon>
        <taxon>Alphaproteobacteria</taxon>
        <taxon>Rhodobacterales</taxon>
        <taxon>Paracoccaceae</taxon>
        <taxon>Amaricoccus</taxon>
    </lineage>
</organism>
<dbReference type="RefSeq" id="WP_184154243.1">
    <property type="nucleotide sequence ID" value="NZ_JACHFM010000005.1"/>
</dbReference>
<dbReference type="Pfam" id="PF03447">
    <property type="entry name" value="NAD_binding_3"/>
    <property type="match status" value="1"/>
</dbReference>
<dbReference type="SUPFAM" id="SSF51735">
    <property type="entry name" value="NAD(P)-binding Rossmann-fold domains"/>
    <property type="match status" value="1"/>
</dbReference>
<dbReference type="GO" id="GO:0050661">
    <property type="term" value="F:NADP binding"/>
    <property type="evidence" value="ECO:0007669"/>
    <property type="project" value="InterPro"/>
</dbReference>
<keyword evidence="7" id="KW-0791">Threonine biosynthesis</keyword>
<keyword evidence="8 12" id="KW-0521">NADP</keyword>
<evidence type="ECO:0000256" key="2">
    <source>
        <dbReference type="ARBA" id="ARBA00005062"/>
    </source>
</evidence>
<dbReference type="PROSITE" id="PS01042">
    <property type="entry name" value="HOMOSER_DHGENASE"/>
    <property type="match status" value="1"/>
</dbReference>
<evidence type="ECO:0000256" key="6">
    <source>
        <dbReference type="ARBA" id="ARBA00022605"/>
    </source>
</evidence>
<feature type="binding site" evidence="12">
    <location>
        <position position="192"/>
    </location>
    <ligand>
        <name>L-homoserine</name>
        <dbReference type="ChEBI" id="CHEBI:57476"/>
    </ligand>
</feature>
<dbReference type="Proteomes" id="UP000549457">
    <property type="component" value="Unassembled WGS sequence"/>
</dbReference>
<dbReference type="UniPathway" id="UPA00051">
    <property type="reaction ID" value="UER00465"/>
</dbReference>
<dbReference type="GO" id="GO:0009088">
    <property type="term" value="P:threonine biosynthetic process"/>
    <property type="evidence" value="ECO:0007669"/>
    <property type="project" value="UniProtKB-UniPathway"/>
</dbReference>
<dbReference type="InterPro" id="IPR016204">
    <property type="entry name" value="HDH"/>
</dbReference>
<evidence type="ECO:0000256" key="12">
    <source>
        <dbReference type="PIRSR" id="PIRSR000098-2"/>
    </source>
</evidence>
<dbReference type="GO" id="GO:0004412">
    <property type="term" value="F:homoserine dehydrogenase activity"/>
    <property type="evidence" value="ECO:0007669"/>
    <property type="project" value="UniProtKB-EC"/>
</dbReference>
<dbReference type="InterPro" id="IPR002912">
    <property type="entry name" value="ACT_dom"/>
</dbReference>
<keyword evidence="10" id="KW-0486">Methionine biosynthesis</keyword>
<evidence type="ECO:0000313" key="15">
    <source>
        <dbReference type="EMBL" id="MBB5224065.1"/>
    </source>
</evidence>
<dbReference type="FunFam" id="3.30.360.10:FF:000005">
    <property type="entry name" value="Homoserine dehydrogenase"/>
    <property type="match status" value="1"/>
</dbReference>
<evidence type="ECO:0000313" key="16">
    <source>
        <dbReference type="Proteomes" id="UP000549457"/>
    </source>
</evidence>
<dbReference type="InterPro" id="IPR036291">
    <property type="entry name" value="NAD(P)-bd_dom_sf"/>
</dbReference>
<name>A0A840SU76_9RHOB</name>
<dbReference type="InterPro" id="IPR001342">
    <property type="entry name" value="HDH_cat"/>
</dbReference>
<keyword evidence="6" id="KW-0028">Amino-acid biosynthesis</keyword>
<protein>
    <recommendedName>
        <fullName evidence="5">Homoserine dehydrogenase</fullName>
        <ecNumber evidence="4">1.1.1.3</ecNumber>
    </recommendedName>
</protein>
<dbReference type="GO" id="GO:0009086">
    <property type="term" value="P:methionine biosynthetic process"/>
    <property type="evidence" value="ECO:0007669"/>
    <property type="project" value="UniProtKB-KW"/>
</dbReference>
<feature type="active site" description="Proton donor" evidence="11">
    <location>
        <position position="207"/>
    </location>
</feature>
<reference evidence="15 16" key="1">
    <citation type="submission" date="2020-08" db="EMBL/GenBank/DDBJ databases">
        <title>Genomic Encyclopedia of Type Strains, Phase IV (KMG-IV): sequencing the most valuable type-strain genomes for metagenomic binning, comparative biology and taxonomic classification.</title>
        <authorList>
            <person name="Goeker M."/>
        </authorList>
    </citation>
    <scope>NUCLEOTIDE SEQUENCE [LARGE SCALE GENOMIC DNA]</scope>
    <source>
        <strain evidence="15 16">DSM 101730</strain>
    </source>
</reference>
<accession>A0A840SU76</accession>
<dbReference type="Gene3D" id="3.30.70.260">
    <property type="match status" value="1"/>
</dbReference>
<proteinExistence type="inferred from homology"/>
<dbReference type="InterPro" id="IPR019811">
    <property type="entry name" value="HDH_CS"/>
</dbReference>
<dbReference type="PROSITE" id="PS51671">
    <property type="entry name" value="ACT"/>
    <property type="match status" value="1"/>
</dbReference>
<feature type="binding site" evidence="12">
    <location>
        <position position="107"/>
    </location>
    <ligand>
        <name>NADPH</name>
        <dbReference type="ChEBI" id="CHEBI:57783"/>
    </ligand>
</feature>
<dbReference type="Gene3D" id="3.30.360.10">
    <property type="entry name" value="Dihydrodipicolinate Reductase, domain 2"/>
    <property type="match status" value="1"/>
</dbReference>
<dbReference type="SUPFAM" id="SSF55347">
    <property type="entry name" value="Glyceraldehyde-3-phosphate dehydrogenase-like, C-terminal domain"/>
    <property type="match status" value="1"/>
</dbReference>
<dbReference type="InterPro" id="IPR045865">
    <property type="entry name" value="ACT-like_dom_sf"/>
</dbReference>
<dbReference type="Gene3D" id="3.40.50.720">
    <property type="entry name" value="NAD(P)-binding Rossmann-like Domain"/>
    <property type="match status" value="1"/>
</dbReference>
<evidence type="ECO:0000256" key="1">
    <source>
        <dbReference type="ARBA" id="ARBA00005056"/>
    </source>
</evidence>
<dbReference type="PANTHER" id="PTHR43331">
    <property type="entry name" value="HOMOSERINE DEHYDROGENASE"/>
    <property type="match status" value="1"/>
</dbReference>
<dbReference type="Pfam" id="PF01842">
    <property type="entry name" value="ACT"/>
    <property type="match status" value="1"/>
</dbReference>
<dbReference type="EMBL" id="JACHFM010000005">
    <property type="protein sequence ID" value="MBB5224065.1"/>
    <property type="molecule type" value="Genomic_DNA"/>
</dbReference>
<comment type="pathway">
    <text evidence="2">Amino-acid biosynthesis; L-methionine biosynthesis via de novo pathway; L-homoserine from L-aspartate: step 3/3.</text>
</comment>
<evidence type="ECO:0000256" key="11">
    <source>
        <dbReference type="PIRSR" id="PIRSR000098-1"/>
    </source>
</evidence>
<comment type="caution">
    <text evidence="15">The sequence shown here is derived from an EMBL/GenBank/DDBJ whole genome shotgun (WGS) entry which is preliminary data.</text>
</comment>
<evidence type="ECO:0000256" key="7">
    <source>
        <dbReference type="ARBA" id="ARBA00022697"/>
    </source>
</evidence>
<dbReference type="PIRSF" id="PIRSF000098">
    <property type="entry name" value="Homoser_dehydrog"/>
    <property type="match status" value="1"/>
</dbReference>
<evidence type="ECO:0000256" key="9">
    <source>
        <dbReference type="ARBA" id="ARBA00023002"/>
    </source>
</evidence>
<evidence type="ECO:0000256" key="13">
    <source>
        <dbReference type="RuleBase" id="RU004171"/>
    </source>
</evidence>
<keyword evidence="9 15" id="KW-0560">Oxidoreductase</keyword>
<evidence type="ECO:0000256" key="4">
    <source>
        <dbReference type="ARBA" id="ARBA00013213"/>
    </source>
</evidence>
<keyword evidence="16" id="KW-1185">Reference proteome</keyword>
<dbReference type="AlphaFoldDB" id="A0A840SU76"/>
<sequence>MTEPLRIGLAGLGTVGTGVVRMLQTHPDLLAARAGRPIEITAVSARSRRRDRGIDLSAYAWEDDPVALAKRDDVDLVVEVMGGENGPARATALAALEGGKHFVTANKAMMARHGTSLAAVAEAKGVALRFEAAVAGGIPVVKALTEGLAGNAIGRVMGVLNGTCNYILTRMQAEDAPYEQVLEAAQRLGYAEADPSFDVGGIDAAQKLALLATIAFGAPVDLESMIVEGIERVSLADIEHAAELGYRIKLLGVAQVTGEALEARMQPCLVPAGSPIGQLEGVTNMVVIEGDFVGRIVLSGPGAGEGPTASAIVGDIVDIARGLIIPPFGRPSASLIPAARPGVGAQASYYLRFLLADAPGVLAKVATALGEADISINRMRQVEHDGPEAPVLIVTHRTERARLDAALATIAGLDVCREAPVAIRIEEL</sequence>
<evidence type="ECO:0000259" key="14">
    <source>
        <dbReference type="PROSITE" id="PS51671"/>
    </source>
</evidence>
<evidence type="ECO:0000256" key="8">
    <source>
        <dbReference type="ARBA" id="ARBA00022857"/>
    </source>
</evidence>
<evidence type="ECO:0000256" key="5">
    <source>
        <dbReference type="ARBA" id="ARBA00013376"/>
    </source>
</evidence>
<gene>
    <name evidence="15" type="ORF">HNP73_004026</name>
</gene>
<feature type="binding site" evidence="12">
    <location>
        <begin position="10"/>
        <end position="17"/>
    </location>
    <ligand>
        <name>NADP(+)</name>
        <dbReference type="ChEBI" id="CHEBI:58349"/>
    </ligand>
</feature>
<dbReference type="EC" id="1.1.1.3" evidence="4"/>
<dbReference type="PANTHER" id="PTHR43331:SF1">
    <property type="entry name" value="HOMOSERINE DEHYDROGENASE"/>
    <property type="match status" value="1"/>
</dbReference>
<dbReference type="UniPathway" id="UPA00050">
    <property type="reaction ID" value="UER00063"/>
</dbReference>
<dbReference type="NCBIfam" id="NF004976">
    <property type="entry name" value="PRK06349.1"/>
    <property type="match status" value="1"/>
</dbReference>
<evidence type="ECO:0000256" key="3">
    <source>
        <dbReference type="ARBA" id="ARBA00006753"/>
    </source>
</evidence>
<feature type="domain" description="ACT" evidence="14">
    <location>
        <begin position="350"/>
        <end position="426"/>
    </location>
</feature>
<dbReference type="SUPFAM" id="SSF55021">
    <property type="entry name" value="ACT-like"/>
    <property type="match status" value="1"/>
</dbReference>
<dbReference type="InterPro" id="IPR005106">
    <property type="entry name" value="Asp/hSer_DH_NAD-bd"/>
</dbReference>
<comment type="pathway">
    <text evidence="1">Amino-acid biosynthesis; L-threonine biosynthesis; L-threonine from L-aspartate: step 3/5.</text>
</comment>
<dbReference type="CDD" id="cd04881">
    <property type="entry name" value="ACT_HSDH-Hom"/>
    <property type="match status" value="1"/>
</dbReference>
<dbReference type="Pfam" id="PF00742">
    <property type="entry name" value="Homoserine_dh"/>
    <property type="match status" value="1"/>
</dbReference>
<evidence type="ECO:0000256" key="10">
    <source>
        <dbReference type="ARBA" id="ARBA00023167"/>
    </source>
</evidence>
<comment type="similarity">
    <text evidence="3 13">Belongs to the homoserine dehydrogenase family.</text>
</comment>